<protein>
    <submittedName>
        <fullName evidence="1">Uncharacterized protein</fullName>
    </submittedName>
</protein>
<dbReference type="Proteomes" id="UP000463961">
    <property type="component" value="Chromosome"/>
</dbReference>
<reference evidence="2" key="1">
    <citation type="submission" date="2020-01" db="EMBL/GenBank/DDBJ databases">
        <title>Phosphoaccumulans saitamaens gen. nov., sp. nov., a polyphosphate accumulating bacterium isolated from surface river water.</title>
        <authorList>
            <person name="Watanabe K."/>
            <person name="Suda W."/>
        </authorList>
    </citation>
    <scope>NUCLEOTIDE SEQUENCE [LARGE SCALE GENOMIC DNA]</scope>
    <source>
        <strain evidence="2">ICHIAU1</strain>
    </source>
</reference>
<name>A0A679HUX5_9RHOO</name>
<dbReference type="OrthoDB" id="6077780at2"/>
<accession>A0A679HUX5</accession>
<proteinExistence type="predicted"/>
<sequence length="183" mass="20977">MTRLNHLVAQLAQWPYIRTRLYALALGVLMFMPLGDLVLWRYVYGFINDLSPGTWVLLFVWFGFPGAFYFWVRQELPFKRRLILCLGMLVFYVLALGSGPVDPYAYGYQPWAILVALTAWVAWQGRAAPGLTLLLGVDLAVYALHGLTSNNLWDYLFDPVLMIMLGVSVIRPLMSRRKIRTQS</sequence>
<organism evidence="1 2">
    <name type="scientific">Fluviibacter phosphoraccumulans</name>
    <dbReference type="NCBI Taxonomy" id="1751046"/>
    <lineage>
        <taxon>Bacteria</taxon>
        <taxon>Pseudomonadati</taxon>
        <taxon>Pseudomonadota</taxon>
        <taxon>Betaproteobacteria</taxon>
        <taxon>Rhodocyclales</taxon>
        <taxon>Fluviibacteraceae</taxon>
        <taxon>Fluviibacter</taxon>
    </lineage>
</organism>
<dbReference type="RefSeq" id="WP_162049893.1">
    <property type="nucleotide sequence ID" value="NZ_AP019011.1"/>
</dbReference>
<dbReference type="EMBL" id="AP022345">
    <property type="protein sequence ID" value="BBU69395.1"/>
    <property type="molecule type" value="Genomic_DNA"/>
</dbReference>
<evidence type="ECO:0000313" key="2">
    <source>
        <dbReference type="Proteomes" id="UP000463961"/>
    </source>
</evidence>
<evidence type="ECO:0000313" key="1">
    <source>
        <dbReference type="EMBL" id="BBU69395.1"/>
    </source>
</evidence>
<dbReference type="AlphaFoldDB" id="A0A679HUX5"/>
<gene>
    <name evidence="1" type="ORF">ICHIAU1_16780</name>
</gene>
<keyword evidence="2" id="KW-1185">Reference proteome</keyword>